<protein>
    <recommendedName>
        <fullName evidence="5">C1q domain-containing protein</fullName>
    </recommendedName>
</protein>
<evidence type="ECO:0000256" key="3">
    <source>
        <dbReference type="ARBA" id="ARBA00022729"/>
    </source>
</evidence>
<evidence type="ECO:0000313" key="7">
    <source>
        <dbReference type="Proteomes" id="UP001519460"/>
    </source>
</evidence>
<feature type="signal peptide" evidence="4">
    <location>
        <begin position="1"/>
        <end position="19"/>
    </location>
</feature>
<evidence type="ECO:0000256" key="2">
    <source>
        <dbReference type="ARBA" id="ARBA00022525"/>
    </source>
</evidence>
<dbReference type="Pfam" id="PF00386">
    <property type="entry name" value="C1q"/>
    <property type="match status" value="1"/>
</dbReference>
<dbReference type="InterPro" id="IPR001073">
    <property type="entry name" value="C1q_dom"/>
</dbReference>
<dbReference type="InterPro" id="IPR050822">
    <property type="entry name" value="Cerebellin_Synaptic_Org"/>
</dbReference>
<proteinExistence type="predicted"/>
<organism evidence="6 7">
    <name type="scientific">Batillaria attramentaria</name>
    <dbReference type="NCBI Taxonomy" id="370345"/>
    <lineage>
        <taxon>Eukaryota</taxon>
        <taxon>Metazoa</taxon>
        <taxon>Spiralia</taxon>
        <taxon>Lophotrochozoa</taxon>
        <taxon>Mollusca</taxon>
        <taxon>Gastropoda</taxon>
        <taxon>Caenogastropoda</taxon>
        <taxon>Sorbeoconcha</taxon>
        <taxon>Cerithioidea</taxon>
        <taxon>Batillariidae</taxon>
        <taxon>Batillaria</taxon>
    </lineage>
</organism>
<evidence type="ECO:0000313" key="6">
    <source>
        <dbReference type="EMBL" id="KAK7506725.1"/>
    </source>
</evidence>
<accession>A0ABD0M4Y3</accession>
<keyword evidence="7" id="KW-1185">Reference proteome</keyword>
<dbReference type="PRINTS" id="PR00007">
    <property type="entry name" value="COMPLEMNTC1Q"/>
</dbReference>
<keyword evidence="3 4" id="KW-0732">Signal</keyword>
<feature type="chain" id="PRO_5044747548" description="C1q domain-containing protein" evidence="4">
    <location>
        <begin position="20"/>
        <end position="204"/>
    </location>
</feature>
<dbReference type="PANTHER" id="PTHR22923">
    <property type="entry name" value="CEREBELLIN-RELATED"/>
    <property type="match status" value="1"/>
</dbReference>
<evidence type="ECO:0000259" key="5">
    <source>
        <dbReference type="PROSITE" id="PS50871"/>
    </source>
</evidence>
<comment type="subcellular location">
    <subcellularLocation>
        <location evidence="1">Secreted</location>
    </subcellularLocation>
</comment>
<keyword evidence="2" id="KW-0964">Secreted</keyword>
<sequence>MCYAFQVAVVLGCITWSVCVQVQRSDDPDPLQTVVENQGQLISEMRAEMAAMKAKMNAMESEIAGHHRAVAFMVTLPSNQDLSNDPRVKFGAVSLNVGGGFHTATSSFVAPVSGLYLLILKVTSDYGPSGRYMTIGIMKGGHPIAETETNDNDDADRSSVQVIVQLKQGESVWVQKFGGEINVIWGNSLHSTFGGFLIQEGESF</sequence>
<dbReference type="PANTHER" id="PTHR22923:SF116">
    <property type="entry name" value="C1Q DOMAIN-CONTAINING PROTEIN"/>
    <property type="match status" value="1"/>
</dbReference>
<reference evidence="6 7" key="1">
    <citation type="journal article" date="2023" name="Sci. Data">
        <title>Genome assembly of the Korean intertidal mud-creeper Batillaria attramentaria.</title>
        <authorList>
            <person name="Patra A.K."/>
            <person name="Ho P.T."/>
            <person name="Jun S."/>
            <person name="Lee S.J."/>
            <person name="Kim Y."/>
            <person name="Won Y.J."/>
        </authorList>
    </citation>
    <scope>NUCLEOTIDE SEQUENCE [LARGE SCALE GENOMIC DNA]</scope>
    <source>
        <strain evidence="6">Wonlab-2016</strain>
    </source>
</reference>
<comment type="caution">
    <text evidence="6">The sequence shown here is derived from an EMBL/GenBank/DDBJ whole genome shotgun (WGS) entry which is preliminary data.</text>
</comment>
<gene>
    <name evidence="6" type="ORF">BaRGS_00002200</name>
</gene>
<dbReference type="AlphaFoldDB" id="A0ABD0M4Y3"/>
<dbReference type="Gene3D" id="2.60.120.40">
    <property type="match status" value="1"/>
</dbReference>
<evidence type="ECO:0000256" key="4">
    <source>
        <dbReference type="SAM" id="SignalP"/>
    </source>
</evidence>
<dbReference type="Proteomes" id="UP001519460">
    <property type="component" value="Unassembled WGS sequence"/>
</dbReference>
<dbReference type="PROSITE" id="PS50871">
    <property type="entry name" value="C1Q"/>
    <property type="match status" value="1"/>
</dbReference>
<dbReference type="InterPro" id="IPR008983">
    <property type="entry name" value="Tumour_necrosis_fac-like_dom"/>
</dbReference>
<dbReference type="SMART" id="SM00110">
    <property type="entry name" value="C1Q"/>
    <property type="match status" value="1"/>
</dbReference>
<feature type="domain" description="C1q" evidence="5">
    <location>
        <begin position="65"/>
        <end position="204"/>
    </location>
</feature>
<dbReference type="SUPFAM" id="SSF49842">
    <property type="entry name" value="TNF-like"/>
    <property type="match status" value="1"/>
</dbReference>
<dbReference type="GO" id="GO:0005576">
    <property type="term" value="C:extracellular region"/>
    <property type="evidence" value="ECO:0007669"/>
    <property type="project" value="UniProtKB-SubCell"/>
</dbReference>
<evidence type="ECO:0000256" key="1">
    <source>
        <dbReference type="ARBA" id="ARBA00004613"/>
    </source>
</evidence>
<name>A0ABD0M4Y3_9CAEN</name>
<dbReference type="EMBL" id="JACVVK020000006">
    <property type="protein sequence ID" value="KAK7506725.1"/>
    <property type="molecule type" value="Genomic_DNA"/>
</dbReference>